<dbReference type="GO" id="GO:0003677">
    <property type="term" value="F:DNA binding"/>
    <property type="evidence" value="ECO:0007669"/>
    <property type="project" value="InterPro"/>
</dbReference>
<feature type="region of interest" description="Disordered" evidence="2">
    <location>
        <begin position="1"/>
        <end position="41"/>
    </location>
</feature>
<evidence type="ECO:0000256" key="1">
    <source>
        <dbReference type="ARBA" id="ARBA00023172"/>
    </source>
</evidence>
<evidence type="ECO:0000259" key="3">
    <source>
        <dbReference type="PROSITE" id="PS51898"/>
    </source>
</evidence>
<evidence type="ECO:0000313" key="4">
    <source>
        <dbReference type="EnsemblMetazoa" id="CLYHEMP024513.4"/>
    </source>
</evidence>
<dbReference type="GO" id="GO:0006310">
    <property type="term" value="P:DNA recombination"/>
    <property type="evidence" value="ECO:0007669"/>
    <property type="project" value="UniProtKB-KW"/>
</dbReference>
<keyword evidence="5" id="KW-1185">Reference proteome</keyword>
<dbReference type="OrthoDB" id="10639656at2759"/>
<dbReference type="GO" id="GO:0015074">
    <property type="term" value="P:DNA integration"/>
    <property type="evidence" value="ECO:0007669"/>
    <property type="project" value="InterPro"/>
</dbReference>
<dbReference type="InterPro" id="IPR002104">
    <property type="entry name" value="Integrase_catalytic"/>
</dbReference>
<keyword evidence="1" id="KW-0233">DNA recombination</keyword>
<accession>A0A7M5XKM3</accession>
<evidence type="ECO:0000256" key="2">
    <source>
        <dbReference type="SAM" id="MobiDB-lite"/>
    </source>
</evidence>
<dbReference type="InterPro" id="IPR013762">
    <property type="entry name" value="Integrase-like_cat_sf"/>
</dbReference>
<reference evidence="4" key="1">
    <citation type="submission" date="2021-01" db="UniProtKB">
        <authorList>
            <consortium name="EnsemblMetazoa"/>
        </authorList>
    </citation>
    <scope>IDENTIFICATION</scope>
</reference>
<dbReference type="AlphaFoldDB" id="A0A7M5XKM3"/>
<dbReference type="Proteomes" id="UP000594262">
    <property type="component" value="Unplaced"/>
</dbReference>
<dbReference type="Gene3D" id="1.10.443.10">
    <property type="entry name" value="Intergrase catalytic core"/>
    <property type="match status" value="1"/>
</dbReference>
<proteinExistence type="predicted"/>
<evidence type="ECO:0000313" key="5">
    <source>
        <dbReference type="Proteomes" id="UP000594262"/>
    </source>
</evidence>
<dbReference type="InterPro" id="IPR011010">
    <property type="entry name" value="DNA_brk_join_enz"/>
</dbReference>
<feature type="domain" description="Tyr recombinase" evidence="3">
    <location>
        <begin position="367"/>
        <end position="592"/>
    </location>
</feature>
<name>A0A7M5XKM3_9CNID</name>
<dbReference type="SUPFAM" id="SSF56349">
    <property type="entry name" value="DNA breaking-rejoining enzymes"/>
    <property type="match status" value="1"/>
</dbReference>
<dbReference type="EnsemblMetazoa" id="CLYHEMT024513.4">
    <property type="protein sequence ID" value="CLYHEMP024513.4"/>
    <property type="gene ID" value="CLYHEMG024513"/>
</dbReference>
<organism evidence="4 5">
    <name type="scientific">Clytia hemisphaerica</name>
    <dbReference type="NCBI Taxonomy" id="252671"/>
    <lineage>
        <taxon>Eukaryota</taxon>
        <taxon>Metazoa</taxon>
        <taxon>Cnidaria</taxon>
        <taxon>Hydrozoa</taxon>
        <taxon>Hydroidolina</taxon>
        <taxon>Leptothecata</taxon>
        <taxon>Obeliida</taxon>
        <taxon>Clytiidae</taxon>
        <taxon>Clytia</taxon>
    </lineage>
</organism>
<dbReference type="PROSITE" id="PS51898">
    <property type="entry name" value="TYR_RECOMBINASE"/>
    <property type="match status" value="1"/>
</dbReference>
<feature type="compositionally biased region" description="Basic and acidic residues" evidence="2">
    <location>
        <begin position="25"/>
        <end position="37"/>
    </location>
</feature>
<protein>
    <recommendedName>
        <fullName evidence="3">Tyr recombinase domain-containing protein</fullName>
    </recommendedName>
</protein>
<sequence>MSIRKRKAKESAESRKPSISPTDSGNKKDNQVKKPKVENQPCSSKVTEDIINYFGVANPLTPNKKQYNYKCPFQDCSYDQKDLKRHLMTVHSWVENRAKLEVSCRLKMFRYLSNSSKAGTYKPKVCKKCNICVERFSKHLKNSHQNELKKVKCIKKLTKRLAEKPKISIIGKQNNDDEESTLSSSSESDDSGDYGGYLSIIRHSKKLTERKLRNYKIEKEKFSFIYLTFRNLKADFLRWVSLIKTEDGAKQAASNLEKVWLCVDPKLSLLPNMLANLAILEDNFFLPAFLKIKANSKKGIPNKDLKPSTVMGRLSSLKLLLDFVSSRRLYIGLTWHDIEMLRIKLKEFHNRLKPFHKARERFMQTFKSTRILTPSDMNVYGQAPQIQDIVDVLNNINDNNSHHYSQKDAVAARNHLMVMITMGNAARASNLINLCQQEVNNAELEEEFDAYAISSINYKTSLLYGVKKLLLGKDLFQQLNNYIKHLRPKITCDPDNDNLHVFTSSREKGPMSHSAISNAMTTIFKSIPEFAMHERFQRISPTKLRHSIATQLAGVEREDLKTVAMQFMKNRPATTSRYYVCIWAQREASRLSMKCYGSFNISDTAIKKAKVPTPEETKAWFVKHKAAIQDDFGEVIKDDELVKAISND</sequence>